<feature type="chain" id="PRO_5040471963" evidence="1">
    <location>
        <begin position="24"/>
        <end position="88"/>
    </location>
</feature>
<evidence type="ECO:0000313" key="2">
    <source>
        <dbReference type="EMBL" id="KAJ3588522.1"/>
    </source>
</evidence>
<dbReference type="EMBL" id="JANIIK010000116">
    <property type="protein sequence ID" value="KAJ3588522.1"/>
    <property type="molecule type" value="Genomic_DNA"/>
</dbReference>
<reference evidence="2" key="1">
    <citation type="submission" date="2022-07" db="EMBL/GenBank/DDBJ databases">
        <title>Chromosome-level genome of Muraenolepis orangiensis.</title>
        <authorList>
            <person name="Kim J."/>
        </authorList>
    </citation>
    <scope>NUCLEOTIDE SEQUENCE</scope>
    <source>
        <strain evidence="2">KU_S4_2022</strain>
        <tissue evidence="2">Muscle</tissue>
    </source>
</reference>
<feature type="non-terminal residue" evidence="2">
    <location>
        <position position="88"/>
    </location>
</feature>
<protein>
    <submittedName>
        <fullName evidence="2">Uncharacterized protein</fullName>
    </submittedName>
</protein>
<feature type="non-terminal residue" evidence="2">
    <location>
        <position position="1"/>
    </location>
</feature>
<comment type="caution">
    <text evidence="2">The sequence shown here is derived from an EMBL/GenBank/DDBJ whole genome shotgun (WGS) entry which is preliminary data.</text>
</comment>
<keyword evidence="3" id="KW-1185">Reference proteome</keyword>
<sequence length="88" mass="9502">EMLVSVVPLMTLVLSRLPAGCLSINKDHMLDSDRWLSGVSEKDGYWDMFRDGGRVTSLVVALPQSCAKHSLSLAADNDPEAAERGLSA</sequence>
<name>A0A9Q0I6B5_9TELE</name>
<proteinExistence type="predicted"/>
<keyword evidence="1" id="KW-0732">Signal</keyword>
<feature type="signal peptide" evidence="1">
    <location>
        <begin position="1"/>
        <end position="23"/>
    </location>
</feature>
<gene>
    <name evidence="2" type="ORF">NHX12_012114</name>
</gene>
<dbReference type="AlphaFoldDB" id="A0A9Q0I6B5"/>
<accession>A0A9Q0I6B5</accession>
<evidence type="ECO:0000313" key="3">
    <source>
        <dbReference type="Proteomes" id="UP001148018"/>
    </source>
</evidence>
<dbReference type="Proteomes" id="UP001148018">
    <property type="component" value="Unassembled WGS sequence"/>
</dbReference>
<organism evidence="2 3">
    <name type="scientific">Muraenolepis orangiensis</name>
    <name type="common">Patagonian moray cod</name>
    <dbReference type="NCBI Taxonomy" id="630683"/>
    <lineage>
        <taxon>Eukaryota</taxon>
        <taxon>Metazoa</taxon>
        <taxon>Chordata</taxon>
        <taxon>Craniata</taxon>
        <taxon>Vertebrata</taxon>
        <taxon>Euteleostomi</taxon>
        <taxon>Actinopterygii</taxon>
        <taxon>Neopterygii</taxon>
        <taxon>Teleostei</taxon>
        <taxon>Neoteleostei</taxon>
        <taxon>Acanthomorphata</taxon>
        <taxon>Zeiogadaria</taxon>
        <taxon>Gadariae</taxon>
        <taxon>Gadiformes</taxon>
        <taxon>Muraenolepidoidei</taxon>
        <taxon>Muraenolepididae</taxon>
        <taxon>Muraenolepis</taxon>
    </lineage>
</organism>
<evidence type="ECO:0000256" key="1">
    <source>
        <dbReference type="SAM" id="SignalP"/>
    </source>
</evidence>